<feature type="compositionally biased region" description="Low complexity" evidence="1">
    <location>
        <begin position="745"/>
        <end position="759"/>
    </location>
</feature>
<keyword evidence="3" id="KW-1185">Reference proteome</keyword>
<feature type="compositionally biased region" description="Polar residues" evidence="1">
    <location>
        <begin position="1119"/>
        <end position="1128"/>
    </location>
</feature>
<feature type="compositionally biased region" description="Basic residues" evidence="1">
    <location>
        <begin position="579"/>
        <end position="595"/>
    </location>
</feature>
<feature type="compositionally biased region" description="Low complexity" evidence="1">
    <location>
        <begin position="677"/>
        <end position="693"/>
    </location>
</feature>
<feature type="compositionally biased region" description="Basic and acidic residues" evidence="1">
    <location>
        <begin position="97"/>
        <end position="127"/>
    </location>
</feature>
<feature type="compositionally biased region" description="Basic residues" evidence="1">
    <location>
        <begin position="34"/>
        <end position="43"/>
    </location>
</feature>
<evidence type="ECO:0000256" key="1">
    <source>
        <dbReference type="SAM" id="MobiDB-lite"/>
    </source>
</evidence>
<evidence type="ECO:0000313" key="3">
    <source>
        <dbReference type="Proteomes" id="UP000310200"/>
    </source>
</evidence>
<feature type="compositionally biased region" description="Polar residues" evidence="1">
    <location>
        <begin position="980"/>
        <end position="994"/>
    </location>
</feature>
<feature type="compositionally biased region" description="Low complexity" evidence="1">
    <location>
        <begin position="460"/>
        <end position="472"/>
    </location>
</feature>
<feature type="region of interest" description="Disordered" evidence="1">
    <location>
        <begin position="1109"/>
        <end position="1130"/>
    </location>
</feature>
<feature type="compositionally biased region" description="Polar residues" evidence="1">
    <location>
        <begin position="1039"/>
        <end position="1056"/>
    </location>
</feature>
<accession>A0A4S2KBW0</accession>
<name>A0A4S2KBW0_9HYME</name>
<feature type="compositionally biased region" description="Basic and acidic residues" evidence="1">
    <location>
        <begin position="962"/>
        <end position="971"/>
    </location>
</feature>
<protein>
    <submittedName>
        <fullName evidence="2">Uncharacterized protein</fullName>
    </submittedName>
</protein>
<feature type="region of interest" description="Disordered" evidence="1">
    <location>
        <begin position="570"/>
        <end position="714"/>
    </location>
</feature>
<dbReference type="STRING" id="300112.A0A4S2KBW0"/>
<feature type="compositionally biased region" description="Polar residues" evidence="1">
    <location>
        <begin position="653"/>
        <end position="663"/>
    </location>
</feature>
<evidence type="ECO:0000313" key="2">
    <source>
        <dbReference type="EMBL" id="TGZ46815.1"/>
    </source>
</evidence>
<comment type="caution">
    <text evidence="2">The sequence shown here is derived from an EMBL/GenBank/DDBJ whole genome shotgun (WGS) entry which is preliminary data.</text>
</comment>
<dbReference type="EMBL" id="QBLH01002806">
    <property type="protein sequence ID" value="TGZ46815.1"/>
    <property type="molecule type" value="Genomic_DNA"/>
</dbReference>
<dbReference type="AlphaFoldDB" id="A0A4S2KBW0"/>
<feature type="region of interest" description="Disordered" evidence="1">
    <location>
        <begin position="796"/>
        <end position="846"/>
    </location>
</feature>
<feature type="region of interest" description="Disordered" evidence="1">
    <location>
        <begin position="733"/>
        <end position="763"/>
    </location>
</feature>
<feature type="region of interest" description="Disordered" evidence="1">
    <location>
        <begin position="81"/>
        <end position="131"/>
    </location>
</feature>
<proteinExistence type="predicted"/>
<feature type="compositionally biased region" description="Polar residues" evidence="1">
    <location>
        <begin position="631"/>
        <end position="641"/>
    </location>
</feature>
<reference evidence="2 3" key="1">
    <citation type="journal article" date="2019" name="Philos. Trans. R. Soc. Lond., B, Biol. Sci.">
        <title>Ant behaviour and brain gene expression of defending hosts depend on the ecological success of the intruding social parasite.</title>
        <authorList>
            <person name="Kaur R."/>
            <person name="Stoldt M."/>
            <person name="Jongepier E."/>
            <person name="Feldmeyer B."/>
            <person name="Menzel F."/>
            <person name="Bornberg-Bauer E."/>
            <person name="Foitzik S."/>
        </authorList>
    </citation>
    <scope>NUCLEOTIDE SEQUENCE [LARGE SCALE GENOMIC DNA]</scope>
    <source>
        <tissue evidence="2">Whole body</tissue>
    </source>
</reference>
<sequence>MSTSTALGGGGGGVGGALSLMGCVREASPPPQNHHQHHHHQQHRTFGLGEFPAAQHSVDPLPKEPKKRRFHPLRGLRKIFRRKSRGAADARSVSNSADRDAELARLPREEITMRHPAGRPEEARSRSASELLTDSCDRESVFLRRGGVEDSFVKLRGGAGKLSVSHDSVFPGEVPHTRPLSSLASLATLERRPARKSNEIIEHKEYNHHHVAQRHRISLRVLEQIKTVIENRNQLASATSPDTASIAHAAGERYQQETTENRFAVFERHGERSGAEESQQAKSSISSNIRAIIEQLNLNPVERRRLIDKTRHQGGNERCKSFPDGIVVESQAPKISIGVYGCKDRSAEYEIPSPISKTVIAARKIEIERSRSKAETRQRLSTQKKDAHSACQVKKEAPAAPVKRESRAEHANEGKFECQPIVTIGCYTKDTCFIKDTSLTKDTSFTKDTSLNKDESRARPTTMPVPTKTPPKGQRAAIKGEHVARIDVTIEDKVVDVSTVSIRPSYKIEDRLRSRQPDTTASVRIYRAAREPTTIVREQPRVEDTVEITRSTKDSLDRIVPVAKEDLPQLESASLSHTAAHHRISVRPKNRRPPRRTTPTTTPTNGAAPSSPSIPPTIVEDTLDSLEHQEQQPQSTSNAPSPTEPPRAIGVTRKSSSRLSRNSDIFEELESRLPRKPSATSLSPDSLDTTTASRSSAEMAATTEEQQQAEVRWVPVVRKPSNRISKGSDVFEELEAKLPRRRSSSNRLSKSPDSLDSSPGCWFSKSTEEGFDKLVEYEETAKPVASVRRQLLNPISKSTDRVSKSSDSLEAIEPLASDDSMERRRSSFDFRARRSSKAMSKSSESFDVLESGCVGEEIGHELQKRSSVSDINLSRGRRLSKSVSKSSESFERIDMSDLKDDVEADVILDDDTPKMSGRRSSKRMSSESSDNLDVEDRLENRRVRRTPKRIPSTSIVDVVVSGDDHEGEKRPTPTRKPSRLQKSSESSELGSTDTLDSERRNKSSESTETLDSLEKDLEQDRKEEEITDSVIDRREKNDSWSSRNVPATDSDQTSMGDDTEDSKSLISADNKYYWRQTSEPVSKENLGIQQLLAITIMTRVADNGNNQRGSVIYPKKKQMSTSQPSSPVAKQEDTKMLFDNLLVSNKNDEDLQNMLNGNISEVSTDTKSFKEKLIMFEKLGK</sequence>
<feature type="compositionally biased region" description="Basic and acidic residues" evidence="1">
    <location>
        <begin position="996"/>
        <end position="1005"/>
    </location>
</feature>
<organism evidence="2 3">
    <name type="scientific">Temnothorax longispinosus</name>
    <dbReference type="NCBI Taxonomy" id="300112"/>
    <lineage>
        <taxon>Eukaryota</taxon>
        <taxon>Metazoa</taxon>
        <taxon>Ecdysozoa</taxon>
        <taxon>Arthropoda</taxon>
        <taxon>Hexapoda</taxon>
        <taxon>Insecta</taxon>
        <taxon>Pterygota</taxon>
        <taxon>Neoptera</taxon>
        <taxon>Endopterygota</taxon>
        <taxon>Hymenoptera</taxon>
        <taxon>Apocrita</taxon>
        <taxon>Aculeata</taxon>
        <taxon>Formicoidea</taxon>
        <taxon>Formicidae</taxon>
        <taxon>Myrmicinae</taxon>
        <taxon>Temnothorax</taxon>
    </lineage>
</organism>
<feature type="region of interest" description="Disordered" evidence="1">
    <location>
        <begin position="23"/>
        <end position="44"/>
    </location>
</feature>
<feature type="compositionally biased region" description="Basic and acidic residues" evidence="1">
    <location>
        <begin position="888"/>
        <end position="901"/>
    </location>
</feature>
<feature type="compositionally biased region" description="Basic and acidic residues" evidence="1">
    <location>
        <begin position="820"/>
        <end position="832"/>
    </location>
</feature>
<dbReference type="Proteomes" id="UP000310200">
    <property type="component" value="Unassembled WGS sequence"/>
</dbReference>
<feature type="region of interest" description="Disordered" evidence="1">
    <location>
        <begin position="370"/>
        <end position="410"/>
    </location>
</feature>
<gene>
    <name evidence="2" type="ORF">DBV15_02617</name>
</gene>
<feature type="region of interest" description="Disordered" evidence="1">
    <location>
        <begin position="444"/>
        <end position="477"/>
    </location>
</feature>
<feature type="region of interest" description="Disordered" evidence="1">
    <location>
        <begin position="865"/>
        <end position="1063"/>
    </location>
</feature>
<feature type="compositionally biased region" description="Basic and acidic residues" evidence="1">
    <location>
        <begin position="1012"/>
        <end position="1038"/>
    </location>
</feature>